<name>A0ABD3JNX6_EUCGL</name>
<evidence type="ECO:0000256" key="7">
    <source>
        <dbReference type="SAM" id="MobiDB-lite"/>
    </source>
</evidence>
<dbReference type="InterPro" id="IPR017930">
    <property type="entry name" value="Myb_dom"/>
</dbReference>
<keyword evidence="6" id="KW-0539">Nucleus</keyword>
<comment type="caution">
    <text evidence="10">The sequence shown here is derived from an EMBL/GenBank/DDBJ whole genome shotgun (WGS) entry which is preliminary data.</text>
</comment>
<dbReference type="PROSITE" id="PS50090">
    <property type="entry name" value="MYB_LIKE"/>
    <property type="match status" value="2"/>
</dbReference>
<dbReference type="PROSITE" id="PS51294">
    <property type="entry name" value="HTH_MYB"/>
    <property type="match status" value="2"/>
</dbReference>
<dbReference type="InterPro" id="IPR009057">
    <property type="entry name" value="Homeodomain-like_sf"/>
</dbReference>
<protein>
    <submittedName>
        <fullName evidence="10">Uncharacterized protein</fullName>
    </submittedName>
</protein>
<gene>
    <name evidence="10" type="ORF">ACJRO7_030286</name>
</gene>
<dbReference type="EMBL" id="JBJKBG010000008">
    <property type="protein sequence ID" value="KAL3725250.1"/>
    <property type="molecule type" value="Genomic_DNA"/>
</dbReference>
<evidence type="ECO:0000259" key="9">
    <source>
        <dbReference type="PROSITE" id="PS51294"/>
    </source>
</evidence>
<keyword evidence="4" id="KW-0238">DNA-binding</keyword>
<evidence type="ECO:0000256" key="1">
    <source>
        <dbReference type="ARBA" id="ARBA00004123"/>
    </source>
</evidence>
<evidence type="ECO:0000256" key="2">
    <source>
        <dbReference type="ARBA" id="ARBA00022737"/>
    </source>
</evidence>
<dbReference type="Proteomes" id="UP001634007">
    <property type="component" value="Unassembled WGS sequence"/>
</dbReference>
<evidence type="ECO:0000256" key="5">
    <source>
        <dbReference type="ARBA" id="ARBA00023163"/>
    </source>
</evidence>
<dbReference type="GO" id="GO:0003677">
    <property type="term" value="F:DNA binding"/>
    <property type="evidence" value="ECO:0007669"/>
    <property type="project" value="UniProtKB-KW"/>
</dbReference>
<proteinExistence type="predicted"/>
<feature type="region of interest" description="Disordered" evidence="7">
    <location>
        <begin position="163"/>
        <end position="233"/>
    </location>
</feature>
<accession>A0ABD3JNX6</accession>
<dbReference type="AlphaFoldDB" id="A0ABD3JNX6"/>
<dbReference type="PANTHER" id="PTHR45675">
    <property type="entry name" value="MYB TRANSCRIPTION FACTOR-RELATED-RELATED"/>
    <property type="match status" value="1"/>
</dbReference>
<feature type="compositionally biased region" description="Low complexity" evidence="7">
    <location>
        <begin position="201"/>
        <end position="223"/>
    </location>
</feature>
<dbReference type="FunFam" id="1.10.10.60:FF:000107">
    <property type="entry name" value="MYB transcription factor"/>
    <property type="match status" value="1"/>
</dbReference>
<feature type="domain" description="Myb-like" evidence="8">
    <location>
        <begin position="23"/>
        <end position="75"/>
    </location>
</feature>
<feature type="compositionally biased region" description="Polar residues" evidence="7">
    <location>
        <begin position="163"/>
        <end position="172"/>
    </location>
</feature>
<evidence type="ECO:0000259" key="8">
    <source>
        <dbReference type="PROSITE" id="PS50090"/>
    </source>
</evidence>
<dbReference type="Pfam" id="PF00249">
    <property type="entry name" value="Myb_DNA-binding"/>
    <property type="match status" value="2"/>
</dbReference>
<keyword evidence="3" id="KW-0805">Transcription regulation</keyword>
<keyword evidence="11" id="KW-1185">Reference proteome</keyword>
<feature type="domain" description="HTH myb-type" evidence="9">
    <location>
        <begin position="23"/>
        <end position="79"/>
    </location>
</feature>
<dbReference type="CDD" id="cd00167">
    <property type="entry name" value="SANT"/>
    <property type="match status" value="1"/>
</dbReference>
<dbReference type="GO" id="GO:0005634">
    <property type="term" value="C:nucleus"/>
    <property type="evidence" value="ECO:0007669"/>
    <property type="project" value="UniProtKB-SubCell"/>
</dbReference>
<keyword evidence="2" id="KW-0677">Repeat</keyword>
<dbReference type="FunFam" id="1.10.10.60:FF:000011">
    <property type="entry name" value="Myb transcription factor"/>
    <property type="match status" value="1"/>
</dbReference>
<dbReference type="PANTHER" id="PTHR45675:SF31">
    <property type="entry name" value="MYB TRANSCRIPTION FACTOR"/>
    <property type="match status" value="1"/>
</dbReference>
<dbReference type="SUPFAM" id="SSF46689">
    <property type="entry name" value="Homeodomain-like"/>
    <property type="match status" value="1"/>
</dbReference>
<comment type="subcellular location">
    <subcellularLocation>
        <location evidence="1">Nucleus</location>
    </subcellularLocation>
</comment>
<feature type="domain" description="Myb-like" evidence="8">
    <location>
        <begin position="76"/>
        <end position="126"/>
    </location>
</feature>
<reference evidence="10 11" key="1">
    <citation type="submission" date="2024-11" db="EMBL/GenBank/DDBJ databases">
        <title>Chromosome-level genome assembly of Eucalyptus globulus Labill. provides insights into its genome evolution.</title>
        <authorList>
            <person name="Li X."/>
        </authorList>
    </citation>
    <scope>NUCLEOTIDE SEQUENCE [LARGE SCALE GENOMIC DNA]</scope>
    <source>
        <strain evidence="10">CL2024</strain>
        <tissue evidence="10">Fresh tender leaves</tissue>
    </source>
</reference>
<dbReference type="InterPro" id="IPR044676">
    <property type="entry name" value="EOBI/EOBII-like_plant"/>
</dbReference>
<evidence type="ECO:0000256" key="3">
    <source>
        <dbReference type="ARBA" id="ARBA00023015"/>
    </source>
</evidence>
<evidence type="ECO:0000313" key="11">
    <source>
        <dbReference type="Proteomes" id="UP001634007"/>
    </source>
</evidence>
<keyword evidence="5" id="KW-0804">Transcription</keyword>
<evidence type="ECO:0000256" key="6">
    <source>
        <dbReference type="ARBA" id="ARBA00023242"/>
    </source>
</evidence>
<dbReference type="Gene3D" id="1.10.10.60">
    <property type="entry name" value="Homeodomain-like"/>
    <property type="match status" value="2"/>
</dbReference>
<feature type="domain" description="HTH myb-type" evidence="9">
    <location>
        <begin position="80"/>
        <end position="130"/>
    </location>
</feature>
<sequence>MDFDHVMRSQYDSPSSVRTEEVTSDVRKGPWTAEEDALLANHVKIHGEGRWNLVARRAGLKRTGKSCRLRWLNYLRPDLRRGNMTLEEQLLILELHCRWGNRWSKIAQHLPGRTDNEVKNYWRTRVQKLAKHLKCDVNSKQFRDAMRCVWMPRFLEQIRASTGQFRASTQGPSDRPAEDPPRTHGIGSGYPVYDDHRDSLPELSSSVSSSDSSDPRFSSSPSPNQAGGIGSECFGLGSGDGPNYWTGCAQWWRPGVDAGEQEDINGCLVGEDSLESLWNEEDAWFLQQQLLE</sequence>
<dbReference type="InterPro" id="IPR001005">
    <property type="entry name" value="SANT/Myb"/>
</dbReference>
<feature type="region of interest" description="Disordered" evidence="7">
    <location>
        <begin position="1"/>
        <end position="24"/>
    </location>
</feature>
<organism evidence="10 11">
    <name type="scientific">Eucalyptus globulus</name>
    <name type="common">Tasmanian blue gum</name>
    <dbReference type="NCBI Taxonomy" id="34317"/>
    <lineage>
        <taxon>Eukaryota</taxon>
        <taxon>Viridiplantae</taxon>
        <taxon>Streptophyta</taxon>
        <taxon>Embryophyta</taxon>
        <taxon>Tracheophyta</taxon>
        <taxon>Spermatophyta</taxon>
        <taxon>Magnoliopsida</taxon>
        <taxon>eudicotyledons</taxon>
        <taxon>Gunneridae</taxon>
        <taxon>Pentapetalae</taxon>
        <taxon>rosids</taxon>
        <taxon>malvids</taxon>
        <taxon>Myrtales</taxon>
        <taxon>Myrtaceae</taxon>
        <taxon>Myrtoideae</taxon>
        <taxon>Eucalypteae</taxon>
        <taxon>Eucalyptus</taxon>
    </lineage>
</organism>
<evidence type="ECO:0000313" key="10">
    <source>
        <dbReference type="EMBL" id="KAL3725250.1"/>
    </source>
</evidence>
<dbReference type="SMART" id="SM00717">
    <property type="entry name" value="SANT"/>
    <property type="match status" value="2"/>
</dbReference>
<evidence type="ECO:0000256" key="4">
    <source>
        <dbReference type="ARBA" id="ARBA00023125"/>
    </source>
</evidence>